<evidence type="ECO:0000256" key="1">
    <source>
        <dbReference type="SAM" id="Phobius"/>
    </source>
</evidence>
<gene>
    <name evidence="2" type="ORF">QYE76_069292</name>
</gene>
<dbReference type="AlphaFoldDB" id="A0AAD8SG12"/>
<accession>A0AAD8SG12</accession>
<comment type="caution">
    <text evidence="2">The sequence shown here is derived from an EMBL/GenBank/DDBJ whole genome shotgun (WGS) entry which is preliminary data.</text>
</comment>
<evidence type="ECO:0000313" key="2">
    <source>
        <dbReference type="EMBL" id="KAK1651487.1"/>
    </source>
</evidence>
<keyword evidence="1" id="KW-0472">Membrane</keyword>
<protein>
    <submittedName>
        <fullName evidence="2">Uncharacterized protein</fullName>
    </submittedName>
</protein>
<dbReference type="Proteomes" id="UP001231189">
    <property type="component" value="Unassembled WGS sequence"/>
</dbReference>
<reference evidence="2" key="1">
    <citation type="submission" date="2023-07" db="EMBL/GenBank/DDBJ databases">
        <title>A chromosome-level genome assembly of Lolium multiflorum.</title>
        <authorList>
            <person name="Chen Y."/>
            <person name="Copetti D."/>
            <person name="Kolliker R."/>
            <person name="Studer B."/>
        </authorList>
    </citation>
    <scope>NUCLEOTIDE SEQUENCE</scope>
    <source>
        <strain evidence="2">02402/16</strain>
        <tissue evidence="2">Leaf</tissue>
    </source>
</reference>
<organism evidence="2 3">
    <name type="scientific">Lolium multiflorum</name>
    <name type="common">Italian ryegrass</name>
    <name type="synonym">Lolium perenne subsp. multiflorum</name>
    <dbReference type="NCBI Taxonomy" id="4521"/>
    <lineage>
        <taxon>Eukaryota</taxon>
        <taxon>Viridiplantae</taxon>
        <taxon>Streptophyta</taxon>
        <taxon>Embryophyta</taxon>
        <taxon>Tracheophyta</taxon>
        <taxon>Spermatophyta</taxon>
        <taxon>Magnoliopsida</taxon>
        <taxon>Liliopsida</taxon>
        <taxon>Poales</taxon>
        <taxon>Poaceae</taxon>
        <taxon>BOP clade</taxon>
        <taxon>Pooideae</taxon>
        <taxon>Poodae</taxon>
        <taxon>Poeae</taxon>
        <taxon>Poeae Chloroplast Group 2 (Poeae type)</taxon>
        <taxon>Loliodinae</taxon>
        <taxon>Loliinae</taxon>
        <taxon>Lolium</taxon>
    </lineage>
</organism>
<keyword evidence="1" id="KW-1133">Transmembrane helix</keyword>
<dbReference type="EMBL" id="JAUUTY010000004">
    <property type="protein sequence ID" value="KAK1651487.1"/>
    <property type="molecule type" value="Genomic_DNA"/>
</dbReference>
<keyword evidence="3" id="KW-1185">Reference proteome</keyword>
<sequence length="119" mass="13017">MQQMLKNFGEMRVEVKSMMNEMQAFRQQLDDFGEDMDRVKRGVNETEKSAAQVRVEIPQASKGVATARMTNHGPPLLDASLHGTGTAAPCPLVATPSTMPVALLFILLGNWGAVLGLYR</sequence>
<keyword evidence="1" id="KW-0812">Transmembrane</keyword>
<feature type="transmembrane region" description="Helical" evidence="1">
    <location>
        <begin position="101"/>
        <end position="118"/>
    </location>
</feature>
<evidence type="ECO:0000313" key="3">
    <source>
        <dbReference type="Proteomes" id="UP001231189"/>
    </source>
</evidence>
<proteinExistence type="predicted"/>
<name>A0AAD8SG12_LOLMU</name>